<accession>A0ABV3FBV3</accession>
<dbReference type="Proteomes" id="UP001551658">
    <property type="component" value="Unassembled WGS sequence"/>
</dbReference>
<comment type="caution">
    <text evidence="1">The sequence shown here is derived from an EMBL/GenBank/DDBJ whole genome shotgun (WGS) entry which is preliminary data.</text>
</comment>
<keyword evidence="2" id="KW-1185">Reference proteome</keyword>
<organism evidence="1 2">
    <name type="scientific">Nocardia fusca</name>
    <dbReference type="NCBI Taxonomy" id="941183"/>
    <lineage>
        <taxon>Bacteria</taxon>
        <taxon>Bacillati</taxon>
        <taxon>Actinomycetota</taxon>
        <taxon>Actinomycetes</taxon>
        <taxon>Mycobacteriales</taxon>
        <taxon>Nocardiaceae</taxon>
        <taxon>Nocardia</taxon>
    </lineage>
</organism>
<evidence type="ECO:0000313" key="2">
    <source>
        <dbReference type="Proteomes" id="UP001551658"/>
    </source>
</evidence>
<dbReference type="RefSeq" id="WP_357981180.1">
    <property type="nucleotide sequence ID" value="NZ_JBFAIH010000012.1"/>
</dbReference>
<sequence>MKQEPTGAAQRAVGGIPVVHGREEVKQPEALARPAWRRTGNARFPLAAEVGGRWWILRLNPFPDHCLWTLFVDAVVRYDIEETPAAWGKLSPRSAPPLDPAVAETVLAPVRHLAVYGSEVGRPCDCLFCDG</sequence>
<name>A0ABV3FBV3_9NOCA</name>
<reference evidence="1 2" key="1">
    <citation type="submission" date="2024-06" db="EMBL/GenBank/DDBJ databases">
        <title>The Natural Products Discovery Center: Release of the First 8490 Sequenced Strains for Exploring Actinobacteria Biosynthetic Diversity.</title>
        <authorList>
            <person name="Kalkreuter E."/>
            <person name="Kautsar S.A."/>
            <person name="Yang D."/>
            <person name="Bader C.D."/>
            <person name="Teijaro C.N."/>
            <person name="Fluegel L."/>
            <person name="Davis C.M."/>
            <person name="Simpson J.R."/>
            <person name="Lauterbach L."/>
            <person name="Steele A.D."/>
            <person name="Gui C."/>
            <person name="Meng S."/>
            <person name="Li G."/>
            <person name="Viehrig K."/>
            <person name="Ye F."/>
            <person name="Su P."/>
            <person name="Kiefer A.F."/>
            <person name="Nichols A."/>
            <person name="Cepeda A.J."/>
            <person name="Yan W."/>
            <person name="Fan B."/>
            <person name="Jiang Y."/>
            <person name="Adhikari A."/>
            <person name="Zheng C.-J."/>
            <person name="Schuster L."/>
            <person name="Cowan T.M."/>
            <person name="Smanski M.J."/>
            <person name="Chevrette M.G."/>
            <person name="De Carvalho L.P.S."/>
            <person name="Shen B."/>
        </authorList>
    </citation>
    <scope>NUCLEOTIDE SEQUENCE [LARGE SCALE GENOMIC DNA]</scope>
    <source>
        <strain evidence="1 2">NPDC050671</strain>
    </source>
</reference>
<proteinExistence type="predicted"/>
<dbReference type="EMBL" id="JBFAIH010000012">
    <property type="protein sequence ID" value="MEV0365163.1"/>
    <property type="molecule type" value="Genomic_DNA"/>
</dbReference>
<evidence type="ECO:0000313" key="1">
    <source>
        <dbReference type="EMBL" id="MEV0365163.1"/>
    </source>
</evidence>
<gene>
    <name evidence="1" type="ORF">AB0H72_20920</name>
</gene>
<protein>
    <submittedName>
        <fullName evidence="1">Uncharacterized protein</fullName>
    </submittedName>
</protein>